<organism evidence="1 2">
    <name type="scientific">Pseudarthrobacter scleromae</name>
    <dbReference type="NCBI Taxonomy" id="158897"/>
    <lineage>
        <taxon>Bacteria</taxon>
        <taxon>Bacillati</taxon>
        <taxon>Actinomycetota</taxon>
        <taxon>Actinomycetes</taxon>
        <taxon>Micrococcales</taxon>
        <taxon>Micrococcaceae</taxon>
        <taxon>Pseudarthrobacter</taxon>
    </lineage>
</organism>
<proteinExistence type="predicted"/>
<protein>
    <submittedName>
        <fullName evidence="1">Uncharacterized protein</fullName>
    </submittedName>
</protein>
<evidence type="ECO:0000313" key="1">
    <source>
        <dbReference type="EMBL" id="GGI80492.1"/>
    </source>
</evidence>
<gene>
    <name evidence="1" type="ORF">GCM10007175_17170</name>
</gene>
<reference evidence="2" key="1">
    <citation type="journal article" date="2019" name="Int. J. Syst. Evol. Microbiol.">
        <title>The Global Catalogue of Microorganisms (GCM) 10K type strain sequencing project: providing services to taxonomists for standard genome sequencing and annotation.</title>
        <authorList>
            <consortium name="The Broad Institute Genomics Platform"/>
            <consortium name="The Broad Institute Genome Sequencing Center for Infectious Disease"/>
            <person name="Wu L."/>
            <person name="Ma J."/>
        </authorList>
    </citation>
    <scope>NUCLEOTIDE SEQUENCE [LARGE SCALE GENOMIC DNA]</scope>
    <source>
        <strain evidence="2">CGMCC 1.3601</strain>
    </source>
</reference>
<dbReference type="EMBL" id="BMKV01000003">
    <property type="protein sequence ID" value="GGI80492.1"/>
    <property type="molecule type" value="Genomic_DNA"/>
</dbReference>
<evidence type="ECO:0000313" key="2">
    <source>
        <dbReference type="Proteomes" id="UP000658754"/>
    </source>
</evidence>
<dbReference type="Proteomes" id="UP000658754">
    <property type="component" value="Unassembled WGS sequence"/>
</dbReference>
<accession>A0ABQ2CE40</accession>
<sequence length="188" mass="20823">MGFGAETPPLTRSAIEHAIRLLWAADSGTAFIDVALLTKEQGLMKILDAQSDVWSFEKELADAMERHILEAGAADRSLGHLGHLRKIVDLNPEERGPLYMGWLIDTQDSHPSLASAQPYYTVTDGATARIQFEWEPRFSTAVHMKATLALIAGLHAYAKIVGATDRIEPLLDDIIRRLKARHLQKDAT</sequence>
<name>A0ABQ2CE40_9MICC</name>
<keyword evidence="2" id="KW-1185">Reference proteome</keyword>
<comment type="caution">
    <text evidence="1">The sequence shown here is derived from an EMBL/GenBank/DDBJ whole genome shotgun (WGS) entry which is preliminary data.</text>
</comment>